<evidence type="ECO:0000313" key="3">
    <source>
        <dbReference type="EMBL" id="QDU39654.1"/>
    </source>
</evidence>
<gene>
    <name evidence="3" type="primary">wapA_3</name>
    <name evidence="3" type="ORF">Mal4_40000</name>
</gene>
<evidence type="ECO:0000256" key="1">
    <source>
        <dbReference type="ARBA" id="ARBA00022737"/>
    </source>
</evidence>
<dbReference type="KEGG" id="mri:Mal4_40000"/>
<dbReference type="NCBIfam" id="TIGR03696">
    <property type="entry name" value="Rhs_assc_core"/>
    <property type="match status" value="1"/>
</dbReference>
<dbReference type="InterPro" id="IPR050708">
    <property type="entry name" value="T6SS_VgrG/RHS"/>
</dbReference>
<sequence length="682" mass="76493">MGDRTTTVYDAVGQTISLIDERAHRFSFTYDAAGNKTVQIDPLERRQTFTYNADRTRHTRTDARGNRTTYLYDAGGNLTERQYPDGTRVTFSYDATGDRTMMANSTGRYTTTYDELSRRRSVSTPAGHVLTYSYDSLSRRAELDSPAGRFTYAYDANNRITLVRNPQEDRTTFSYDDASRRVVKALANGTRASFTYDAANQVTRLANLKSDGTTISSFSYKYDRAGNRTDIAEADGSRITYSYDATYRLTGEHRSGTSPYRNTYTYDPTSNRLLKNDDGARTTYAYDAANQLVTSLDASGTTTYTFDADGNQQLVVAPSGDRTTTTWDFENRTTLVELPDATRNTMLYEPEGLRVQLDDSTGTTQFVWDDQNYLIETDESDVLKAVYTNEPNVYGNLISQYRTTNGVWLPSYYHFDALGSAQQLTDSSEAITDTYLYNAWGELLASTGTTINPFRYVGQLGYYFDPDTGNFYIRARIYSSITARWTSVDPLGFVDGLNQYFLVFLPSGTDPSGTQSGILPPAGFAARCAALALLISQQLDTAEEREMWWHFVTGRGRTFYLSRSQVHAIAFGNADFLEQLARAREECERGNEPPQGSRISFAAQPPWVKALGDASLIPSFICTEDCDLCWSVKLEDTYDVNARPPGERDPEAERNVRIVRLAQLTCGWQDFPVRGYDAGGCD</sequence>
<dbReference type="PANTHER" id="PTHR32305:SF15">
    <property type="entry name" value="PROTEIN RHSA-RELATED"/>
    <property type="match status" value="1"/>
</dbReference>
<dbReference type="GO" id="GO:0016787">
    <property type="term" value="F:hydrolase activity"/>
    <property type="evidence" value="ECO:0007669"/>
    <property type="project" value="UniProtKB-KW"/>
</dbReference>
<dbReference type="Proteomes" id="UP000320496">
    <property type="component" value="Chromosome"/>
</dbReference>
<dbReference type="InterPro" id="IPR031325">
    <property type="entry name" value="RHS_repeat"/>
</dbReference>
<name>A0A517ZAY7_9PLAN</name>
<protein>
    <submittedName>
        <fullName evidence="3">tRNA3(Ser)-specific nuclease WapA</fullName>
        <ecNumber evidence="3">3.1.-.-</ecNumber>
    </submittedName>
</protein>
<dbReference type="PANTHER" id="PTHR32305">
    <property type="match status" value="1"/>
</dbReference>
<reference evidence="3 4" key="1">
    <citation type="submission" date="2019-02" db="EMBL/GenBank/DDBJ databases">
        <title>Deep-cultivation of Planctomycetes and their phenomic and genomic characterization uncovers novel biology.</title>
        <authorList>
            <person name="Wiegand S."/>
            <person name="Jogler M."/>
            <person name="Boedeker C."/>
            <person name="Pinto D."/>
            <person name="Vollmers J."/>
            <person name="Rivas-Marin E."/>
            <person name="Kohn T."/>
            <person name="Peeters S.H."/>
            <person name="Heuer A."/>
            <person name="Rast P."/>
            <person name="Oberbeckmann S."/>
            <person name="Bunk B."/>
            <person name="Jeske O."/>
            <person name="Meyerdierks A."/>
            <person name="Storesund J.E."/>
            <person name="Kallscheuer N."/>
            <person name="Luecker S."/>
            <person name="Lage O.M."/>
            <person name="Pohl T."/>
            <person name="Merkel B.J."/>
            <person name="Hornburger P."/>
            <person name="Mueller R.-W."/>
            <person name="Bruemmer F."/>
            <person name="Labrenz M."/>
            <person name="Spormann A.M."/>
            <person name="Op den Camp H."/>
            <person name="Overmann J."/>
            <person name="Amann R."/>
            <person name="Jetten M.S.M."/>
            <person name="Mascher T."/>
            <person name="Medema M.H."/>
            <person name="Devos D.P."/>
            <person name="Kaster A.-K."/>
            <person name="Ovreas L."/>
            <person name="Rohde M."/>
            <person name="Galperin M.Y."/>
            <person name="Jogler C."/>
        </authorList>
    </citation>
    <scope>NUCLEOTIDE SEQUENCE [LARGE SCALE GENOMIC DNA]</scope>
    <source>
        <strain evidence="3 4">Mal4</strain>
    </source>
</reference>
<feature type="domain" description="Teneurin-like YD-shell" evidence="2">
    <location>
        <begin position="149"/>
        <end position="252"/>
    </location>
</feature>
<evidence type="ECO:0000313" key="4">
    <source>
        <dbReference type="Proteomes" id="UP000320496"/>
    </source>
</evidence>
<dbReference type="EMBL" id="CP036275">
    <property type="protein sequence ID" value="QDU39654.1"/>
    <property type="molecule type" value="Genomic_DNA"/>
</dbReference>
<organism evidence="3 4">
    <name type="scientific">Maioricimonas rarisocia</name>
    <dbReference type="NCBI Taxonomy" id="2528026"/>
    <lineage>
        <taxon>Bacteria</taxon>
        <taxon>Pseudomonadati</taxon>
        <taxon>Planctomycetota</taxon>
        <taxon>Planctomycetia</taxon>
        <taxon>Planctomycetales</taxon>
        <taxon>Planctomycetaceae</taxon>
        <taxon>Maioricimonas</taxon>
    </lineage>
</organism>
<dbReference type="InterPro" id="IPR056823">
    <property type="entry name" value="TEN-like_YD-shell"/>
</dbReference>
<dbReference type="NCBIfam" id="TIGR01643">
    <property type="entry name" value="YD_repeat_2x"/>
    <property type="match status" value="3"/>
</dbReference>
<dbReference type="EC" id="3.1.-.-" evidence="3"/>
<feature type="domain" description="Teneurin-like YD-shell" evidence="2">
    <location>
        <begin position="8"/>
        <end position="135"/>
    </location>
</feature>
<accession>A0A517ZAY7</accession>
<proteinExistence type="predicted"/>
<dbReference type="Pfam" id="PF25023">
    <property type="entry name" value="TEN_YD-shell"/>
    <property type="match status" value="2"/>
</dbReference>
<keyword evidence="3" id="KW-0378">Hydrolase</keyword>
<dbReference type="AlphaFoldDB" id="A0A517ZAY7"/>
<dbReference type="InterPro" id="IPR022385">
    <property type="entry name" value="Rhs_assc_core"/>
</dbReference>
<dbReference type="Pfam" id="PF05593">
    <property type="entry name" value="RHS_repeat"/>
    <property type="match status" value="1"/>
</dbReference>
<dbReference type="RefSeq" id="WP_197443616.1">
    <property type="nucleotide sequence ID" value="NZ_CP036275.1"/>
</dbReference>
<evidence type="ECO:0000259" key="2">
    <source>
        <dbReference type="Pfam" id="PF25023"/>
    </source>
</evidence>
<dbReference type="Gene3D" id="2.180.10.10">
    <property type="entry name" value="RHS repeat-associated core"/>
    <property type="match status" value="1"/>
</dbReference>
<keyword evidence="4" id="KW-1185">Reference proteome</keyword>
<dbReference type="InterPro" id="IPR006530">
    <property type="entry name" value="YD"/>
</dbReference>
<keyword evidence="1" id="KW-0677">Repeat</keyword>